<evidence type="ECO:0000256" key="4">
    <source>
        <dbReference type="ARBA" id="ARBA00022989"/>
    </source>
</evidence>
<evidence type="ECO:0000313" key="8">
    <source>
        <dbReference type="Proteomes" id="UP000244811"/>
    </source>
</evidence>
<keyword evidence="5 6" id="KW-0472">Membrane</keyword>
<feature type="transmembrane region" description="Helical" evidence="6">
    <location>
        <begin position="214"/>
        <end position="231"/>
    </location>
</feature>
<evidence type="ECO:0000256" key="3">
    <source>
        <dbReference type="ARBA" id="ARBA00022692"/>
    </source>
</evidence>
<evidence type="ECO:0000256" key="5">
    <source>
        <dbReference type="ARBA" id="ARBA00023136"/>
    </source>
</evidence>
<evidence type="ECO:0000256" key="6">
    <source>
        <dbReference type="RuleBase" id="RU004379"/>
    </source>
</evidence>
<dbReference type="AlphaFoldDB" id="A0A976MC69"/>
<reference evidence="7" key="1">
    <citation type="submission" date="2022-07" db="EMBL/GenBank/DDBJ databases">
        <title>Evaluation of T. orientalis genome assembly methods using nanopore sequencing and analysis of variation between genomes.</title>
        <authorList>
            <person name="Yam J."/>
            <person name="Micallef M.L."/>
            <person name="Liu M."/>
            <person name="Djordjevic S.P."/>
            <person name="Bogema D.R."/>
            <person name="Jenkins C."/>
        </authorList>
    </citation>
    <scope>NUCLEOTIDE SEQUENCE</scope>
    <source>
        <strain evidence="7">Goon Nure</strain>
    </source>
</reference>
<accession>A0A976MC69</accession>
<keyword evidence="3 6" id="KW-0812">Transmembrane</keyword>
<dbReference type="EMBL" id="CP056070">
    <property type="protein sequence ID" value="UKK01629.2"/>
    <property type="molecule type" value="Genomic_DNA"/>
</dbReference>
<protein>
    <recommendedName>
        <fullName evidence="9">Bax inhibitor-1</fullName>
    </recommendedName>
</protein>
<evidence type="ECO:0000256" key="1">
    <source>
        <dbReference type="ARBA" id="ARBA00004141"/>
    </source>
</evidence>
<evidence type="ECO:0008006" key="9">
    <source>
        <dbReference type="Google" id="ProtNLM"/>
    </source>
</evidence>
<gene>
    <name evidence="7" type="ORF">MACK_002447</name>
</gene>
<dbReference type="Proteomes" id="UP000244811">
    <property type="component" value="Chromosome 3"/>
</dbReference>
<dbReference type="PANTHER" id="PTHR23291:SF32">
    <property type="entry name" value="BAX INHIBITOR 1"/>
    <property type="match status" value="1"/>
</dbReference>
<feature type="transmembrane region" description="Helical" evidence="6">
    <location>
        <begin position="36"/>
        <end position="53"/>
    </location>
</feature>
<dbReference type="InterPro" id="IPR006214">
    <property type="entry name" value="Bax_inhibitor_1-related"/>
</dbReference>
<evidence type="ECO:0000313" key="7">
    <source>
        <dbReference type="EMBL" id="UKK01629.2"/>
    </source>
</evidence>
<dbReference type="Pfam" id="PF01027">
    <property type="entry name" value="Bax1-I"/>
    <property type="match status" value="1"/>
</dbReference>
<organism evidence="7 8">
    <name type="scientific">Theileria orientalis</name>
    <dbReference type="NCBI Taxonomy" id="68886"/>
    <lineage>
        <taxon>Eukaryota</taxon>
        <taxon>Sar</taxon>
        <taxon>Alveolata</taxon>
        <taxon>Apicomplexa</taxon>
        <taxon>Aconoidasida</taxon>
        <taxon>Piroplasmida</taxon>
        <taxon>Theileriidae</taxon>
        <taxon>Theileria</taxon>
    </lineage>
</organism>
<keyword evidence="4 6" id="KW-1133">Transmembrane helix</keyword>
<comment type="subcellular location">
    <subcellularLocation>
        <location evidence="1">Membrane</location>
        <topology evidence="1">Multi-pass membrane protein</topology>
    </subcellularLocation>
</comment>
<feature type="transmembrane region" description="Helical" evidence="6">
    <location>
        <begin position="119"/>
        <end position="141"/>
    </location>
</feature>
<evidence type="ECO:0000256" key="2">
    <source>
        <dbReference type="ARBA" id="ARBA00010350"/>
    </source>
</evidence>
<feature type="transmembrane region" description="Helical" evidence="6">
    <location>
        <begin position="59"/>
        <end position="79"/>
    </location>
</feature>
<dbReference type="PANTHER" id="PTHR23291">
    <property type="entry name" value="BAX INHIBITOR-RELATED"/>
    <property type="match status" value="1"/>
</dbReference>
<proteinExistence type="inferred from homology"/>
<sequence>MDTFTRFYTRGSAFKFDTIFNNAPITEAQKYHMTKVYNTLAYTGLITFVTVAINGPWKYIHPLIASLVLILSLVYIAFTKYKKDELNLRRLVALTVFPMSIGIIHKNFISQVVAVKPELVNTALMATVGIFASFSLAALYISSRLTMYITSTLGSMALYLALASFANLFVGSEMAHGVVLSMGIVVFVGYIVIDTQRILEDFSEGDEDYMMHAILLYYDLFELFFRILIMLKNKEDRKQREKQNKRRDD</sequence>
<dbReference type="GO" id="GO:0016020">
    <property type="term" value="C:membrane"/>
    <property type="evidence" value="ECO:0007669"/>
    <property type="project" value="UniProtKB-SubCell"/>
</dbReference>
<name>A0A976MC69_THEOR</name>
<feature type="transmembrane region" description="Helical" evidence="6">
    <location>
        <begin position="148"/>
        <end position="168"/>
    </location>
</feature>
<feature type="transmembrane region" description="Helical" evidence="6">
    <location>
        <begin position="174"/>
        <end position="193"/>
    </location>
</feature>
<comment type="similarity">
    <text evidence="2 6">Belongs to the BI1 family.</text>
</comment>